<dbReference type="AlphaFoldDB" id="A0A5B7FYB3"/>
<comment type="caution">
    <text evidence="2">The sequence shown here is derived from an EMBL/GenBank/DDBJ whole genome shotgun (WGS) entry which is preliminary data.</text>
</comment>
<keyword evidence="1" id="KW-0812">Transmembrane</keyword>
<feature type="transmembrane region" description="Helical" evidence="1">
    <location>
        <begin position="6"/>
        <end position="25"/>
    </location>
</feature>
<organism evidence="2 3">
    <name type="scientific">Portunus trituberculatus</name>
    <name type="common">Swimming crab</name>
    <name type="synonym">Neptunus trituberculatus</name>
    <dbReference type="NCBI Taxonomy" id="210409"/>
    <lineage>
        <taxon>Eukaryota</taxon>
        <taxon>Metazoa</taxon>
        <taxon>Ecdysozoa</taxon>
        <taxon>Arthropoda</taxon>
        <taxon>Crustacea</taxon>
        <taxon>Multicrustacea</taxon>
        <taxon>Malacostraca</taxon>
        <taxon>Eumalacostraca</taxon>
        <taxon>Eucarida</taxon>
        <taxon>Decapoda</taxon>
        <taxon>Pleocyemata</taxon>
        <taxon>Brachyura</taxon>
        <taxon>Eubrachyura</taxon>
        <taxon>Portunoidea</taxon>
        <taxon>Portunidae</taxon>
        <taxon>Portuninae</taxon>
        <taxon>Portunus</taxon>
    </lineage>
</organism>
<dbReference type="EMBL" id="VSRR010010936">
    <property type="protein sequence ID" value="MPC52511.1"/>
    <property type="molecule type" value="Genomic_DNA"/>
</dbReference>
<sequence>MVVVVVVAVAVVVVVVAVVVLVVIMKAVRVEMKERGVVVVVTVLAEDGEGGVALREGPRRVTHHHPADASSFLSYGLFLHASPSTIILVLGSVSSYFL</sequence>
<proteinExistence type="predicted"/>
<keyword evidence="3" id="KW-1185">Reference proteome</keyword>
<keyword evidence="1" id="KW-0472">Membrane</keyword>
<feature type="transmembrane region" description="Helical" evidence="1">
    <location>
        <begin position="72"/>
        <end position="97"/>
    </location>
</feature>
<name>A0A5B7FYB3_PORTR</name>
<reference evidence="2 3" key="1">
    <citation type="submission" date="2019-05" db="EMBL/GenBank/DDBJ databases">
        <title>Another draft genome of Portunus trituberculatus and its Hox gene families provides insights of decapod evolution.</title>
        <authorList>
            <person name="Jeong J.-H."/>
            <person name="Song I."/>
            <person name="Kim S."/>
            <person name="Choi T."/>
            <person name="Kim D."/>
            <person name="Ryu S."/>
            <person name="Kim W."/>
        </authorList>
    </citation>
    <scope>NUCLEOTIDE SEQUENCE [LARGE SCALE GENOMIC DNA]</scope>
    <source>
        <tissue evidence="2">Muscle</tissue>
    </source>
</reference>
<protein>
    <submittedName>
        <fullName evidence="2">Uncharacterized protein</fullName>
    </submittedName>
</protein>
<evidence type="ECO:0000313" key="2">
    <source>
        <dbReference type="EMBL" id="MPC52511.1"/>
    </source>
</evidence>
<evidence type="ECO:0000313" key="3">
    <source>
        <dbReference type="Proteomes" id="UP000324222"/>
    </source>
</evidence>
<keyword evidence="1" id="KW-1133">Transmembrane helix</keyword>
<gene>
    <name evidence="2" type="ORF">E2C01_046382</name>
</gene>
<evidence type="ECO:0000256" key="1">
    <source>
        <dbReference type="SAM" id="Phobius"/>
    </source>
</evidence>
<accession>A0A5B7FYB3</accession>
<dbReference type="Proteomes" id="UP000324222">
    <property type="component" value="Unassembled WGS sequence"/>
</dbReference>